<gene>
    <name evidence="1" type="ORF">FB45DRAFT_161913</name>
</gene>
<protein>
    <recommendedName>
        <fullName evidence="3">F-box domain-containing protein</fullName>
    </recommendedName>
</protein>
<sequence>MSSISAAGCARRLRVNGTRHGRRISDIHRPVSLVQGGSCPCSRAQAPEDLETLSASSGKESDRRKRGLVLFDGHHSLLVRDHHNSFSTMRTRSAKRALMCITRWLPNEILNEIIQNAPKSDQATLCRVSELFHALVLPIVNQTVVLRTDNCSLQVLEAFCCAMIRNPARADSVRSLTFMNGSPNDVPAEDVLIKSLELMRRLEHFSITDLRPVGVISRLATLTFPNLLSCTLPGVTTTTWNLHFAHFLSRHLTITHLCLGCIDQQNLDPAPQGILLPRLQYYSGALQLLFAFPMHSLVAVRALWSVRSPSLVKRFSTLSCPNLTSFHIDNFFGGQAPAILTHLSTHMPHCENLKLHTYGSGLSIEFVNDISVQLPRFERLAYLLFTAHESDPAGVDSDIQRSAFRAWANICPTLRGCCLDDRGWRKVGGTWEECSGEVIHLEAGFAAFDEVFSQDQ</sequence>
<dbReference type="EMBL" id="JARKIF010000018">
    <property type="protein sequence ID" value="KAJ7619628.1"/>
    <property type="molecule type" value="Genomic_DNA"/>
</dbReference>
<organism evidence="1 2">
    <name type="scientific">Roridomyces roridus</name>
    <dbReference type="NCBI Taxonomy" id="1738132"/>
    <lineage>
        <taxon>Eukaryota</taxon>
        <taxon>Fungi</taxon>
        <taxon>Dikarya</taxon>
        <taxon>Basidiomycota</taxon>
        <taxon>Agaricomycotina</taxon>
        <taxon>Agaricomycetes</taxon>
        <taxon>Agaricomycetidae</taxon>
        <taxon>Agaricales</taxon>
        <taxon>Marasmiineae</taxon>
        <taxon>Mycenaceae</taxon>
        <taxon>Roridomyces</taxon>
    </lineage>
</organism>
<dbReference type="Gene3D" id="3.80.10.10">
    <property type="entry name" value="Ribonuclease Inhibitor"/>
    <property type="match status" value="1"/>
</dbReference>
<name>A0AAD7BFV3_9AGAR</name>
<reference evidence="1" key="1">
    <citation type="submission" date="2023-03" db="EMBL/GenBank/DDBJ databases">
        <title>Massive genome expansion in bonnet fungi (Mycena s.s.) driven by repeated elements and novel gene families across ecological guilds.</title>
        <authorList>
            <consortium name="Lawrence Berkeley National Laboratory"/>
            <person name="Harder C.B."/>
            <person name="Miyauchi S."/>
            <person name="Viragh M."/>
            <person name="Kuo A."/>
            <person name="Thoen E."/>
            <person name="Andreopoulos B."/>
            <person name="Lu D."/>
            <person name="Skrede I."/>
            <person name="Drula E."/>
            <person name="Henrissat B."/>
            <person name="Morin E."/>
            <person name="Kohler A."/>
            <person name="Barry K."/>
            <person name="LaButti K."/>
            <person name="Morin E."/>
            <person name="Salamov A."/>
            <person name="Lipzen A."/>
            <person name="Mereny Z."/>
            <person name="Hegedus B."/>
            <person name="Baldrian P."/>
            <person name="Stursova M."/>
            <person name="Weitz H."/>
            <person name="Taylor A."/>
            <person name="Grigoriev I.V."/>
            <person name="Nagy L.G."/>
            <person name="Martin F."/>
            <person name="Kauserud H."/>
        </authorList>
    </citation>
    <scope>NUCLEOTIDE SEQUENCE</scope>
    <source>
        <strain evidence="1">9284</strain>
    </source>
</reference>
<dbReference type="AlphaFoldDB" id="A0AAD7BFV3"/>
<evidence type="ECO:0000313" key="2">
    <source>
        <dbReference type="Proteomes" id="UP001221142"/>
    </source>
</evidence>
<proteinExistence type="predicted"/>
<comment type="caution">
    <text evidence="1">The sequence shown here is derived from an EMBL/GenBank/DDBJ whole genome shotgun (WGS) entry which is preliminary data.</text>
</comment>
<accession>A0AAD7BFV3</accession>
<evidence type="ECO:0000313" key="1">
    <source>
        <dbReference type="EMBL" id="KAJ7619628.1"/>
    </source>
</evidence>
<keyword evidence="2" id="KW-1185">Reference proteome</keyword>
<dbReference type="InterPro" id="IPR032675">
    <property type="entry name" value="LRR_dom_sf"/>
</dbReference>
<evidence type="ECO:0008006" key="3">
    <source>
        <dbReference type="Google" id="ProtNLM"/>
    </source>
</evidence>
<dbReference type="Proteomes" id="UP001221142">
    <property type="component" value="Unassembled WGS sequence"/>
</dbReference>